<feature type="transmembrane region" description="Helical" evidence="2">
    <location>
        <begin position="198"/>
        <end position="219"/>
    </location>
</feature>
<feature type="region of interest" description="Disordered" evidence="1">
    <location>
        <begin position="59"/>
        <end position="87"/>
    </location>
</feature>
<dbReference type="EMBL" id="MNAD01001649">
    <property type="protein sequence ID" value="OJT02830.1"/>
    <property type="molecule type" value="Genomic_DNA"/>
</dbReference>
<organism evidence="3 4">
    <name type="scientific">Trametes pubescens</name>
    <name type="common">White-rot fungus</name>
    <dbReference type="NCBI Taxonomy" id="154538"/>
    <lineage>
        <taxon>Eukaryota</taxon>
        <taxon>Fungi</taxon>
        <taxon>Dikarya</taxon>
        <taxon>Basidiomycota</taxon>
        <taxon>Agaricomycotina</taxon>
        <taxon>Agaricomycetes</taxon>
        <taxon>Polyporales</taxon>
        <taxon>Polyporaceae</taxon>
        <taxon>Trametes</taxon>
    </lineage>
</organism>
<dbReference type="OMA" id="WAKRCLV"/>
<feature type="transmembrane region" description="Helical" evidence="2">
    <location>
        <begin position="139"/>
        <end position="161"/>
    </location>
</feature>
<keyword evidence="2" id="KW-1133">Transmembrane helix</keyword>
<evidence type="ECO:0000256" key="1">
    <source>
        <dbReference type="SAM" id="MobiDB-lite"/>
    </source>
</evidence>
<feature type="compositionally biased region" description="Low complexity" evidence="1">
    <location>
        <begin position="63"/>
        <end position="77"/>
    </location>
</feature>
<feature type="compositionally biased region" description="Polar residues" evidence="1">
    <location>
        <begin position="32"/>
        <end position="46"/>
    </location>
</feature>
<sequence length="221" mass="24131">MSASTASSSRPTVFGLFTRPATPELDLEAQIPQPTSAHTHSARANASVDETTFDPIDDFFGASRPSSSRRTPSLTGTRDSRHDDARPATPVEVEALAPPSYECSIDPPAYTTVSDQPTLAMYLFKYGFRKSLSSSVAHAYVLTIAFAVFPLFWVAGAFILLSPLQAPSDWETTKPEYERQEMIESMRRAEVKWAKRCLVALLVSILTGAAIALTAVLVMRT</sequence>
<gene>
    <name evidence="3" type="ORF">TRAPUB_6686</name>
</gene>
<comment type="caution">
    <text evidence="3">The sequence shown here is derived from an EMBL/GenBank/DDBJ whole genome shotgun (WGS) entry which is preliminary data.</text>
</comment>
<dbReference type="AlphaFoldDB" id="A0A1M2V5C9"/>
<keyword evidence="2" id="KW-0812">Transmembrane</keyword>
<proteinExistence type="predicted"/>
<feature type="region of interest" description="Disordered" evidence="1">
    <location>
        <begin position="1"/>
        <end position="46"/>
    </location>
</feature>
<accession>A0A1M2V5C9</accession>
<evidence type="ECO:0000313" key="3">
    <source>
        <dbReference type="EMBL" id="OJT02830.1"/>
    </source>
</evidence>
<reference evidence="3 4" key="1">
    <citation type="submission" date="2016-10" db="EMBL/GenBank/DDBJ databases">
        <title>Genome sequence of the basidiomycete white-rot fungus Trametes pubescens.</title>
        <authorList>
            <person name="Makela M.R."/>
            <person name="Granchi Z."/>
            <person name="Peng M."/>
            <person name="De Vries R.P."/>
            <person name="Grigoriev I."/>
            <person name="Riley R."/>
            <person name="Hilden K."/>
        </authorList>
    </citation>
    <scope>NUCLEOTIDE SEQUENCE [LARGE SCALE GENOMIC DNA]</scope>
    <source>
        <strain evidence="3 4">FBCC735</strain>
    </source>
</reference>
<keyword evidence="2" id="KW-0472">Membrane</keyword>
<keyword evidence="4" id="KW-1185">Reference proteome</keyword>
<protein>
    <submittedName>
        <fullName evidence="3">Uncharacterized protein</fullName>
    </submittedName>
</protein>
<dbReference type="OrthoDB" id="3358294at2759"/>
<dbReference type="Proteomes" id="UP000184267">
    <property type="component" value="Unassembled WGS sequence"/>
</dbReference>
<feature type="compositionally biased region" description="Polar residues" evidence="1">
    <location>
        <begin position="1"/>
        <end position="11"/>
    </location>
</feature>
<evidence type="ECO:0000256" key="2">
    <source>
        <dbReference type="SAM" id="Phobius"/>
    </source>
</evidence>
<evidence type="ECO:0000313" key="4">
    <source>
        <dbReference type="Proteomes" id="UP000184267"/>
    </source>
</evidence>
<name>A0A1M2V5C9_TRAPU</name>